<feature type="compositionally biased region" description="Polar residues" evidence="5">
    <location>
        <begin position="511"/>
        <end position="531"/>
    </location>
</feature>
<dbReference type="GO" id="GO:0061630">
    <property type="term" value="F:ubiquitin protein ligase activity"/>
    <property type="evidence" value="ECO:0007669"/>
    <property type="project" value="TreeGrafter"/>
</dbReference>
<dbReference type="STRING" id="1116229.S3D253"/>
<dbReference type="InterPro" id="IPR018957">
    <property type="entry name" value="Znf_C3HC4_RING-type"/>
</dbReference>
<dbReference type="GO" id="GO:0005634">
    <property type="term" value="C:nucleus"/>
    <property type="evidence" value="ECO:0007669"/>
    <property type="project" value="TreeGrafter"/>
</dbReference>
<feature type="compositionally biased region" description="Polar residues" evidence="5">
    <location>
        <begin position="20"/>
        <end position="38"/>
    </location>
</feature>
<feature type="domain" description="RING-type" evidence="6">
    <location>
        <begin position="67"/>
        <end position="108"/>
    </location>
</feature>
<feature type="compositionally biased region" description="Low complexity" evidence="5">
    <location>
        <begin position="345"/>
        <end position="354"/>
    </location>
</feature>
<evidence type="ECO:0000259" key="6">
    <source>
        <dbReference type="PROSITE" id="PS50089"/>
    </source>
</evidence>
<dbReference type="Pfam" id="PF00097">
    <property type="entry name" value="zf-C3HC4"/>
    <property type="match status" value="1"/>
</dbReference>
<name>S3D253_GLAL2</name>
<feature type="compositionally biased region" description="Basic and acidic residues" evidence="5">
    <location>
        <begin position="496"/>
        <end position="508"/>
    </location>
</feature>
<organism evidence="7 8">
    <name type="scientific">Glarea lozoyensis (strain ATCC 20868 / MF5171)</name>
    <dbReference type="NCBI Taxonomy" id="1116229"/>
    <lineage>
        <taxon>Eukaryota</taxon>
        <taxon>Fungi</taxon>
        <taxon>Dikarya</taxon>
        <taxon>Ascomycota</taxon>
        <taxon>Pezizomycotina</taxon>
        <taxon>Leotiomycetes</taxon>
        <taxon>Helotiales</taxon>
        <taxon>Helotiaceae</taxon>
        <taxon>Glarea</taxon>
    </lineage>
</organism>
<feature type="compositionally biased region" description="Basic and acidic residues" evidence="5">
    <location>
        <begin position="9"/>
        <end position="19"/>
    </location>
</feature>
<dbReference type="Proteomes" id="UP000016922">
    <property type="component" value="Unassembled WGS sequence"/>
</dbReference>
<proteinExistence type="predicted"/>
<feature type="compositionally biased region" description="Basic residues" evidence="5">
    <location>
        <begin position="618"/>
        <end position="630"/>
    </location>
</feature>
<dbReference type="GeneID" id="19461101"/>
<dbReference type="GO" id="GO:0043161">
    <property type="term" value="P:proteasome-mediated ubiquitin-dependent protein catabolic process"/>
    <property type="evidence" value="ECO:0007669"/>
    <property type="project" value="TreeGrafter"/>
</dbReference>
<keyword evidence="3" id="KW-0862">Zinc</keyword>
<dbReference type="OrthoDB" id="6105938at2759"/>
<feature type="region of interest" description="Disordered" evidence="5">
    <location>
        <begin position="269"/>
        <end position="578"/>
    </location>
</feature>
<dbReference type="InterPro" id="IPR013083">
    <property type="entry name" value="Znf_RING/FYVE/PHD"/>
</dbReference>
<feature type="compositionally biased region" description="Acidic residues" evidence="5">
    <location>
        <begin position="273"/>
        <end position="299"/>
    </location>
</feature>
<dbReference type="InterPro" id="IPR001841">
    <property type="entry name" value="Znf_RING"/>
</dbReference>
<keyword evidence="2 4" id="KW-0863">Zinc-finger</keyword>
<dbReference type="PROSITE" id="PS50089">
    <property type="entry name" value="ZF_RING_2"/>
    <property type="match status" value="1"/>
</dbReference>
<dbReference type="OMA" id="WSPLDEG"/>
<feature type="compositionally biased region" description="Polar residues" evidence="5">
    <location>
        <begin position="308"/>
        <end position="317"/>
    </location>
</feature>
<feature type="compositionally biased region" description="Acidic residues" evidence="5">
    <location>
        <begin position="400"/>
        <end position="412"/>
    </location>
</feature>
<evidence type="ECO:0000256" key="5">
    <source>
        <dbReference type="SAM" id="MobiDB-lite"/>
    </source>
</evidence>
<keyword evidence="1" id="KW-0479">Metal-binding</keyword>
<evidence type="ECO:0000256" key="1">
    <source>
        <dbReference type="ARBA" id="ARBA00022723"/>
    </source>
</evidence>
<accession>S3D253</accession>
<feature type="compositionally biased region" description="Polar residues" evidence="5">
    <location>
        <begin position="640"/>
        <end position="654"/>
    </location>
</feature>
<dbReference type="PROSITE" id="PS00518">
    <property type="entry name" value="ZF_RING_1"/>
    <property type="match status" value="1"/>
</dbReference>
<evidence type="ECO:0000256" key="4">
    <source>
        <dbReference type="PROSITE-ProRule" id="PRU00175"/>
    </source>
</evidence>
<dbReference type="EMBL" id="KE145371">
    <property type="protein sequence ID" value="EPE26131.1"/>
    <property type="molecule type" value="Genomic_DNA"/>
</dbReference>
<evidence type="ECO:0000256" key="2">
    <source>
        <dbReference type="ARBA" id="ARBA00022771"/>
    </source>
</evidence>
<evidence type="ECO:0000313" key="8">
    <source>
        <dbReference type="Proteomes" id="UP000016922"/>
    </source>
</evidence>
<dbReference type="Gene3D" id="3.30.40.10">
    <property type="entry name" value="Zinc/RING finger domain, C3HC4 (zinc finger)"/>
    <property type="match status" value="1"/>
</dbReference>
<evidence type="ECO:0000256" key="3">
    <source>
        <dbReference type="ARBA" id="ARBA00022833"/>
    </source>
</evidence>
<dbReference type="SUPFAM" id="SSF57850">
    <property type="entry name" value="RING/U-box"/>
    <property type="match status" value="1"/>
</dbReference>
<gene>
    <name evidence="7" type="ORF">GLAREA_02043</name>
</gene>
<feature type="region of interest" description="Disordered" evidence="5">
    <location>
        <begin position="614"/>
        <end position="669"/>
    </location>
</feature>
<dbReference type="CDD" id="cd16568">
    <property type="entry name" value="RING-HC_ScPSH1-like"/>
    <property type="match status" value="1"/>
</dbReference>
<dbReference type="KEGG" id="glz:GLAREA_02043"/>
<keyword evidence="8" id="KW-1185">Reference proteome</keyword>
<sequence length="669" mass="74854">MNPPAVKADLSDRPGRRAPSEQSATFSSREATPVSSLSARPKGTRDTAELNSLFEADLTSIKSLCTCSICDQLLYEPWTLGCGHTYCYSCLCSWFIPNRRKKTCPECRTKVKNIPAPSFLVKQLVEVFTKRTELLPSDESVDQHTKRRAEEIAEVEKDKNGPDGLFKGTFPSRSAELYRDEVDGGVMRCRECGFEHEGGPECINCGADIDDDGYAFSDLDEDAEFDGLDALSLDMDDEIDMDLVEHSLYGVNHPYAGWRHPDPLRHIDLSHDLDDDSDSENSEDAGSLEDFVEDDEDDEPIRRPGRSTARSNQSAPIQISDDESDEGGEVSSRIPRNRGRAFRPSISSSPSVASNTDGAADVSDTNSEADRLRRSGWSPLDQGPDSDVEEQFQFRSGYEYTEDDQNSEDNSDTETIGGNGPSDEETDASRDSLSPTPTYGGRDGYPPYIPHENIPTANGYSSASEPSEADDESESGYMYDRDGDTEMSLSPRLNRNRSETPGDDEPHSANEYPSSRSTRSMSRNAYENSLETNDRTTEDLGVANEVLDLNDDSDTPIRPVRRRRAMNRQQSPNERARQYDPRISMIFAEHQQSLRSDSEQTDLDELDNEIRRFEPGPRNRRMTAYRHMPPRRNDPLRITRSPSATRVIASSSRVSRPPRNYSFNRGQAA</sequence>
<dbReference type="GO" id="GO:0008270">
    <property type="term" value="F:zinc ion binding"/>
    <property type="evidence" value="ECO:0007669"/>
    <property type="project" value="UniProtKB-KW"/>
</dbReference>
<dbReference type="RefSeq" id="XP_008087450.1">
    <property type="nucleotide sequence ID" value="XM_008089259.1"/>
</dbReference>
<dbReference type="SMART" id="SM00184">
    <property type="entry name" value="RING"/>
    <property type="match status" value="1"/>
</dbReference>
<dbReference type="AlphaFoldDB" id="S3D253"/>
<feature type="region of interest" description="Disordered" evidence="5">
    <location>
        <begin position="1"/>
        <end position="43"/>
    </location>
</feature>
<evidence type="ECO:0000313" key="7">
    <source>
        <dbReference type="EMBL" id="EPE26131.1"/>
    </source>
</evidence>
<dbReference type="PANTHER" id="PTHR15898">
    <property type="entry name" value="BIFUNCTIONAL APOPTOSIS REGULATOR"/>
    <property type="match status" value="1"/>
</dbReference>
<dbReference type="InterPro" id="IPR017907">
    <property type="entry name" value="Znf_RING_CS"/>
</dbReference>
<dbReference type="eggNOG" id="KOG2177">
    <property type="taxonomic scope" value="Eukaryota"/>
</dbReference>
<dbReference type="PANTHER" id="PTHR15898:SF13">
    <property type="entry name" value="BIFUNCTIONAL APOPTOSIS REGULATOR"/>
    <property type="match status" value="1"/>
</dbReference>
<reference evidence="7 8" key="1">
    <citation type="journal article" date="2013" name="BMC Genomics">
        <title>Genomics-driven discovery of the pneumocandin biosynthetic gene cluster in the fungus Glarea lozoyensis.</title>
        <authorList>
            <person name="Chen L."/>
            <person name="Yue Q."/>
            <person name="Zhang X."/>
            <person name="Xiang M."/>
            <person name="Wang C."/>
            <person name="Li S."/>
            <person name="Che Y."/>
            <person name="Ortiz-Lopez F.J."/>
            <person name="Bills G.F."/>
            <person name="Liu X."/>
            <person name="An Z."/>
        </authorList>
    </citation>
    <scope>NUCLEOTIDE SEQUENCE [LARGE SCALE GENOMIC DNA]</scope>
    <source>
        <strain evidence="8">ATCC 20868 / MF5171</strain>
    </source>
</reference>
<dbReference type="HOGENOM" id="CLU_346804_0_0_1"/>
<protein>
    <submittedName>
        <fullName evidence="7">RING/U-box</fullName>
    </submittedName>
</protein>